<feature type="chain" id="PRO_5036764050" evidence="1">
    <location>
        <begin position="20"/>
        <end position="366"/>
    </location>
</feature>
<dbReference type="Gene3D" id="3.40.710.10">
    <property type="entry name" value="DD-peptidase/beta-lactamase superfamily"/>
    <property type="match status" value="1"/>
</dbReference>
<dbReference type="InterPro" id="IPR012338">
    <property type="entry name" value="Beta-lactam/transpept-like"/>
</dbReference>
<keyword evidence="1" id="KW-0732">Signal</keyword>
<dbReference type="EMBL" id="VIKU02000005">
    <property type="protein sequence ID" value="NHF60774.1"/>
    <property type="molecule type" value="Genomic_DNA"/>
</dbReference>
<dbReference type="InterPro" id="IPR001466">
    <property type="entry name" value="Beta-lactam-related"/>
</dbReference>
<dbReference type="Pfam" id="PF00144">
    <property type="entry name" value="Beta-lactamase"/>
    <property type="match status" value="1"/>
</dbReference>
<reference evidence="3" key="1">
    <citation type="submission" date="2019-07" db="EMBL/GenBank/DDBJ databases">
        <authorList>
            <person name="De-Chao Zhang Q."/>
        </authorList>
    </citation>
    <scope>NUCLEOTIDE SEQUENCE</scope>
    <source>
        <strain evidence="3">TP-CH-4</strain>
    </source>
</reference>
<protein>
    <submittedName>
        <fullName evidence="3">Beta-lactamase family protein</fullName>
    </submittedName>
</protein>
<comment type="caution">
    <text evidence="3">The sequence shown here is derived from an EMBL/GenBank/DDBJ whole genome shotgun (WGS) entry which is preliminary data.</text>
</comment>
<evidence type="ECO:0000313" key="3">
    <source>
        <dbReference type="EMBL" id="NHF60774.1"/>
    </source>
</evidence>
<accession>A0A967AVL6</accession>
<dbReference type="InterPro" id="IPR050491">
    <property type="entry name" value="AmpC-like"/>
</dbReference>
<dbReference type="Proteomes" id="UP000707206">
    <property type="component" value="Unassembled WGS sequence"/>
</dbReference>
<feature type="signal peptide" evidence="1">
    <location>
        <begin position="1"/>
        <end position="19"/>
    </location>
</feature>
<sequence length="366" mass="40368">MNKYFLLFFLSVHPLVLGAQTTVAANYQDVSRGLVTRAQADSIFQKIKQFPPETEVAIALVENGKARFYGIKRQGDSVITINNQQRVFEIGSITKIFTATLLADFVINQQVQLEDPINSYLKFPLKANAEISFESLANHTSGLPRLPTNLKLSFESRNNPYASYDETKLTEYLTEMMVLDEKREVSYSNLGAGLLGYTLGKMGKTSYQKLVRDSIFSMYGMEHTTTNRGDVESLLVKGRNGGTVVPNWDLAILVGAGGILSNVHDLSKFVLAQFDPTQKALALTREKTVSVNETTDVGLGWFMNRPGQYPGTIHFHNGGTGGYTAAMMIDLEKQNGVVLLTNISAFSPDMGKIEELGLALMQTLTP</sequence>
<dbReference type="AlphaFoldDB" id="A0A967AVL6"/>
<evidence type="ECO:0000313" key="4">
    <source>
        <dbReference type="Proteomes" id="UP000707206"/>
    </source>
</evidence>
<evidence type="ECO:0000259" key="2">
    <source>
        <dbReference type="Pfam" id="PF00144"/>
    </source>
</evidence>
<reference evidence="3" key="2">
    <citation type="submission" date="2020-03" db="EMBL/GenBank/DDBJ databases">
        <title>Flavobacteriaceae bacterium strain TP-CH-4, a member of the family Flavobacteriaceae isolated from a deep-sea seamount.</title>
        <authorList>
            <person name="Zhang D.-C."/>
        </authorList>
    </citation>
    <scope>NUCLEOTIDE SEQUENCE</scope>
    <source>
        <strain evidence="3">TP-CH-4</strain>
    </source>
</reference>
<organism evidence="3 4">
    <name type="scientific">Pelagihabitans pacificus</name>
    <dbReference type="NCBI Taxonomy" id="2696054"/>
    <lineage>
        <taxon>Bacteria</taxon>
        <taxon>Pseudomonadati</taxon>
        <taxon>Bacteroidota</taxon>
        <taxon>Flavobacteriia</taxon>
        <taxon>Flavobacteriales</taxon>
        <taxon>Flavobacteriaceae</taxon>
        <taxon>Pelagihabitans</taxon>
    </lineage>
</organism>
<dbReference type="PANTHER" id="PTHR46825">
    <property type="entry name" value="D-ALANYL-D-ALANINE-CARBOXYPEPTIDASE/ENDOPEPTIDASE AMPH"/>
    <property type="match status" value="1"/>
</dbReference>
<dbReference type="PANTHER" id="PTHR46825:SF8">
    <property type="entry name" value="BETA-LACTAMASE-RELATED"/>
    <property type="match status" value="1"/>
</dbReference>
<feature type="domain" description="Beta-lactamase-related" evidence="2">
    <location>
        <begin position="56"/>
        <end position="349"/>
    </location>
</feature>
<gene>
    <name evidence="3" type="ORF">FK220_015575</name>
</gene>
<dbReference type="SUPFAM" id="SSF56601">
    <property type="entry name" value="beta-lactamase/transpeptidase-like"/>
    <property type="match status" value="1"/>
</dbReference>
<proteinExistence type="predicted"/>
<name>A0A967AVL6_9FLAO</name>
<keyword evidence="4" id="KW-1185">Reference proteome</keyword>
<evidence type="ECO:0000256" key="1">
    <source>
        <dbReference type="SAM" id="SignalP"/>
    </source>
</evidence>
<dbReference type="RefSeq" id="WP_166204945.1">
    <property type="nucleotide sequence ID" value="NZ_VIKU02000005.1"/>
</dbReference>